<evidence type="ECO:0000313" key="2">
    <source>
        <dbReference type="Proteomes" id="UP000552644"/>
    </source>
</evidence>
<gene>
    <name evidence="1" type="ORF">FHS44_008056</name>
</gene>
<evidence type="ECO:0000313" key="1">
    <source>
        <dbReference type="EMBL" id="MBB4920903.1"/>
    </source>
</evidence>
<keyword evidence="2" id="KW-1185">Reference proteome</keyword>
<dbReference type="RefSeq" id="WP_184725666.1">
    <property type="nucleotide sequence ID" value="NZ_JACHJP010000019.1"/>
</dbReference>
<organism evidence="1 2">
    <name type="scientific">Streptosporangium saharense</name>
    <dbReference type="NCBI Taxonomy" id="1706840"/>
    <lineage>
        <taxon>Bacteria</taxon>
        <taxon>Bacillati</taxon>
        <taxon>Actinomycetota</taxon>
        <taxon>Actinomycetes</taxon>
        <taxon>Streptosporangiales</taxon>
        <taxon>Streptosporangiaceae</taxon>
        <taxon>Streptosporangium</taxon>
    </lineage>
</organism>
<sequence>MRNPHDLAEALRRDDLAEEAGMHANDRVTCWTHQCWAEECASWGHGTPVIAPGSIR</sequence>
<proteinExistence type="predicted"/>
<accession>A0A7W7QWN3</accession>
<name>A0A7W7QWN3_9ACTN</name>
<protein>
    <submittedName>
        <fullName evidence="1">Uncharacterized protein</fullName>
    </submittedName>
</protein>
<dbReference type="EMBL" id="JACHJP010000019">
    <property type="protein sequence ID" value="MBB4920903.1"/>
    <property type="molecule type" value="Genomic_DNA"/>
</dbReference>
<comment type="caution">
    <text evidence="1">The sequence shown here is derived from an EMBL/GenBank/DDBJ whole genome shotgun (WGS) entry which is preliminary data.</text>
</comment>
<dbReference type="AlphaFoldDB" id="A0A7W7QWN3"/>
<dbReference type="Proteomes" id="UP000552644">
    <property type="component" value="Unassembled WGS sequence"/>
</dbReference>
<reference evidence="1 2" key="1">
    <citation type="submission" date="2020-08" db="EMBL/GenBank/DDBJ databases">
        <title>Genomic Encyclopedia of Type Strains, Phase III (KMG-III): the genomes of soil and plant-associated and newly described type strains.</title>
        <authorList>
            <person name="Whitman W."/>
        </authorList>
    </citation>
    <scope>NUCLEOTIDE SEQUENCE [LARGE SCALE GENOMIC DNA]</scope>
    <source>
        <strain evidence="1 2">CECT 8840</strain>
    </source>
</reference>